<proteinExistence type="predicted"/>
<dbReference type="AlphaFoldDB" id="A0A4R2KGQ2"/>
<dbReference type="CDD" id="cd16914">
    <property type="entry name" value="EcfT"/>
    <property type="match status" value="1"/>
</dbReference>
<feature type="transmembrane region" description="Helical" evidence="5">
    <location>
        <begin position="226"/>
        <end position="245"/>
    </location>
</feature>
<evidence type="ECO:0000313" key="6">
    <source>
        <dbReference type="EMBL" id="TCO71477.1"/>
    </source>
</evidence>
<evidence type="ECO:0000256" key="3">
    <source>
        <dbReference type="ARBA" id="ARBA00022989"/>
    </source>
</evidence>
<protein>
    <submittedName>
        <fullName evidence="6">Energy-coupling factor transport system permease protein</fullName>
    </submittedName>
</protein>
<comment type="subcellular location">
    <subcellularLocation>
        <location evidence="1">Membrane</location>
        <topology evidence="1">Multi-pass membrane protein</topology>
    </subcellularLocation>
</comment>
<dbReference type="PANTHER" id="PTHR33514">
    <property type="entry name" value="PROTEIN ABCI12, CHLOROPLASTIC"/>
    <property type="match status" value="1"/>
</dbReference>
<evidence type="ECO:0000256" key="4">
    <source>
        <dbReference type="ARBA" id="ARBA00023136"/>
    </source>
</evidence>
<dbReference type="Proteomes" id="UP000294919">
    <property type="component" value="Unassembled WGS sequence"/>
</dbReference>
<comment type="caution">
    <text evidence="6">The sequence shown here is derived from an EMBL/GenBank/DDBJ whole genome shotgun (WGS) entry which is preliminary data.</text>
</comment>
<accession>A0A4R2KGQ2</accession>
<dbReference type="GO" id="GO:0005886">
    <property type="term" value="C:plasma membrane"/>
    <property type="evidence" value="ECO:0007669"/>
    <property type="project" value="UniProtKB-ARBA"/>
</dbReference>
<feature type="transmembrane region" description="Helical" evidence="5">
    <location>
        <begin position="265"/>
        <end position="284"/>
    </location>
</feature>
<keyword evidence="3 5" id="KW-1133">Transmembrane helix</keyword>
<feature type="transmembrane region" description="Helical" evidence="5">
    <location>
        <begin position="55"/>
        <end position="71"/>
    </location>
</feature>
<evidence type="ECO:0000256" key="1">
    <source>
        <dbReference type="ARBA" id="ARBA00004141"/>
    </source>
</evidence>
<dbReference type="Pfam" id="PF02361">
    <property type="entry name" value="CbiQ"/>
    <property type="match status" value="1"/>
</dbReference>
<name>A0A4R2KGQ2_9FIRM</name>
<keyword evidence="7" id="KW-1185">Reference proteome</keyword>
<evidence type="ECO:0000256" key="5">
    <source>
        <dbReference type="SAM" id="Phobius"/>
    </source>
</evidence>
<feature type="transmembrane region" description="Helical" evidence="5">
    <location>
        <begin position="6"/>
        <end position="22"/>
    </location>
</feature>
<reference evidence="6 7" key="1">
    <citation type="submission" date="2019-03" db="EMBL/GenBank/DDBJ databases">
        <title>Genomic Encyclopedia of Type Strains, Phase IV (KMG-IV): sequencing the most valuable type-strain genomes for metagenomic binning, comparative biology and taxonomic classification.</title>
        <authorList>
            <person name="Goeker M."/>
        </authorList>
    </citation>
    <scope>NUCLEOTIDE SEQUENCE [LARGE SCALE GENOMIC DNA]</scope>
    <source>
        <strain evidence="6 7">DSM 102940</strain>
    </source>
</reference>
<evidence type="ECO:0000313" key="7">
    <source>
        <dbReference type="Proteomes" id="UP000294919"/>
    </source>
</evidence>
<dbReference type="InterPro" id="IPR003339">
    <property type="entry name" value="ABC/ECF_trnsptr_transmembrane"/>
</dbReference>
<dbReference type="RefSeq" id="WP_132246555.1">
    <property type="nucleotide sequence ID" value="NZ_SLWV01000021.1"/>
</dbReference>
<sequence>MAKLHPFTMILFSMILFFMALIYNHPLYICSILIFIVVSILLLGEGKQLKTTMKYGVYTAALILIINPLANQNGRHILYKSGKIPIIGKIKITQEALAYGGNMALKLFCILLIFLFYGLMTDRDETFSFFSKYAHKLTLTLSMTINIIHRLRLEIMRVKDVMILRGVNFQEKNLRKRMKAYYPILKVIFIASLEGSLDQAESLYARGYGKGVRTSYSQVKIKNIDYLFHGINFILLCFVVYGFFLNVGFVQFYPTFHGFDLKENIFLIYIDIILVVAILLIWGCKRWKFLRYKI</sequence>
<dbReference type="OrthoDB" id="2039442at2"/>
<organism evidence="6 7">
    <name type="scientific">Marinisporobacter balticus</name>
    <dbReference type="NCBI Taxonomy" id="2018667"/>
    <lineage>
        <taxon>Bacteria</taxon>
        <taxon>Bacillati</taxon>
        <taxon>Bacillota</taxon>
        <taxon>Clostridia</taxon>
        <taxon>Peptostreptococcales</taxon>
        <taxon>Thermotaleaceae</taxon>
        <taxon>Marinisporobacter</taxon>
    </lineage>
</organism>
<feature type="transmembrane region" description="Helical" evidence="5">
    <location>
        <begin position="96"/>
        <end position="117"/>
    </location>
</feature>
<evidence type="ECO:0000256" key="2">
    <source>
        <dbReference type="ARBA" id="ARBA00022692"/>
    </source>
</evidence>
<dbReference type="PANTHER" id="PTHR33514:SF13">
    <property type="entry name" value="PROTEIN ABCI12, CHLOROPLASTIC"/>
    <property type="match status" value="1"/>
</dbReference>
<keyword evidence="4 5" id="KW-0472">Membrane</keyword>
<dbReference type="EMBL" id="SLWV01000021">
    <property type="protein sequence ID" value="TCO71477.1"/>
    <property type="molecule type" value="Genomic_DNA"/>
</dbReference>
<keyword evidence="2 5" id="KW-0812">Transmembrane</keyword>
<gene>
    <name evidence="6" type="ORF">EV214_12129</name>
</gene>